<organism evidence="1 2">
    <name type="scientific">Candidatus Kaiserbacteria bacterium RIFCSPHIGHO2_02_FULL_59_21</name>
    <dbReference type="NCBI Taxonomy" id="1798500"/>
    <lineage>
        <taxon>Bacteria</taxon>
        <taxon>Candidatus Kaiseribacteriota</taxon>
    </lineage>
</organism>
<dbReference type="AlphaFoldDB" id="A0A1F6E1Y3"/>
<comment type="caution">
    <text evidence="1">The sequence shown here is derived from an EMBL/GenBank/DDBJ whole genome shotgun (WGS) entry which is preliminary data.</text>
</comment>
<accession>A0A1F6E1Y3</accession>
<protein>
    <submittedName>
        <fullName evidence="1">Uncharacterized protein</fullName>
    </submittedName>
</protein>
<reference evidence="1 2" key="1">
    <citation type="journal article" date="2016" name="Nat. Commun.">
        <title>Thousands of microbial genomes shed light on interconnected biogeochemical processes in an aquifer system.</title>
        <authorList>
            <person name="Anantharaman K."/>
            <person name="Brown C.T."/>
            <person name="Hug L.A."/>
            <person name="Sharon I."/>
            <person name="Castelle C.J."/>
            <person name="Probst A.J."/>
            <person name="Thomas B.C."/>
            <person name="Singh A."/>
            <person name="Wilkins M.J."/>
            <person name="Karaoz U."/>
            <person name="Brodie E.L."/>
            <person name="Williams K.H."/>
            <person name="Hubbard S.S."/>
            <person name="Banfield J.F."/>
        </authorList>
    </citation>
    <scope>NUCLEOTIDE SEQUENCE [LARGE SCALE GENOMIC DNA]</scope>
</reference>
<evidence type="ECO:0000313" key="2">
    <source>
        <dbReference type="Proteomes" id="UP000178572"/>
    </source>
</evidence>
<name>A0A1F6E1Y3_9BACT</name>
<proteinExistence type="predicted"/>
<gene>
    <name evidence="1" type="ORF">A3C21_00875</name>
</gene>
<dbReference type="EMBL" id="MFLN01000002">
    <property type="protein sequence ID" value="OGG67636.1"/>
    <property type="molecule type" value="Genomic_DNA"/>
</dbReference>
<evidence type="ECO:0000313" key="1">
    <source>
        <dbReference type="EMBL" id="OGG67636.1"/>
    </source>
</evidence>
<dbReference type="Proteomes" id="UP000178572">
    <property type="component" value="Unassembled WGS sequence"/>
</dbReference>
<dbReference type="STRING" id="1798500.A3C21_00875"/>
<sequence>MSELDKAILFSEAAGKESIEDLAADFYIGSYFNAVARQVESRVQVGEDRSGMRIPMLLFNIQEQNKRTKKKLVGTLKKYLLDAVQHEIETVAEEAWASLGKNLPQKPVPPYGEGDTERAFEYLEAAKGRFEEARVATTRPGQYAGSPWMKIADTAQNLWREGELASDELLVKIFHLEHNNGLVFENRLKTLFDIRNEELSLSDLMNKLEDVVRDKTRITKWRKMYNELYRLIQNASPDWRAKLLPLFKKTENSPYF</sequence>